<sequence>MRVGDADGPEPGITRPAQVPPAAVRVTWRETSYPPDVAHRYGVIGTLLGAGVDAARIQVFYDPEDGGAYWVVSLDGGRTAVLTDDTEEHAGHLEGPWPFKAVLLSPEGVRTTIDHSIDDLKAHIVAWCTEALGRQDGSR</sequence>
<accession>A0ABW6YMZ2</accession>
<gene>
    <name evidence="1" type="ORF">ACF05T_33140</name>
</gene>
<dbReference type="EMBL" id="JBIBSM010000026">
    <property type="protein sequence ID" value="MFF8280855.1"/>
    <property type="molecule type" value="Genomic_DNA"/>
</dbReference>
<dbReference type="Proteomes" id="UP001603013">
    <property type="component" value="Unassembled WGS sequence"/>
</dbReference>
<reference evidence="1 2" key="1">
    <citation type="submission" date="2024-10" db="EMBL/GenBank/DDBJ databases">
        <title>The Natural Products Discovery Center: Release of the First 8490 Sequenced Strains for Exploring Actinobacteria Biosynthetic Diversity.</title>
        <authorList>
            <person name="Kalkreuter E."/>
            <person name="Kautsar S.A."/>
            <person name="Yang D."/>
            <person name="Bader C.D."/>
            <person name="Teijaro C.N."/>
            <person name="Fluegel L."/>
            <person name="Davis C.M."/>
            <person name="Simpson J.R."/>
            <person name="Lauterbach L."/>
            <person name="Steele A.D."/>
            <person name="Gui C."/>
            <person name="Meng S."/>
            <person name="Li G."/>
            <person name="Viehrig K."/>
            <person name="Ye F."/>
            <person name="Su P."/>
            <person name="Kiefer A.F."/>
            <person name="Nichols A."/>
            <person name="Cepeda A.J."/>
            <person name="Yan W."/>
            <person name="Fan B."/>
            <person name="Jiang Y."/>
            <person name="Adhikari A."/>
            <person name="Zheng C.-J."/>
            <person name="Schuster L."/>
            <person name="Cowan T.M."/>
            <person name="Smanski M.J."/>
            <person name="Chevrette M.G."/>
            <person name="De Carvalho L.P.S."/>
            <person name="Shen B."/>
        </authorList>
    </citation>
    <scope>NUCLEOTIDE SEQUENCE [LARGE SCALE GENOMIC DNA]</scope>
    <source>
        <strain evidence="1 2">NPDC015755</strain>
    </source>
</reference>
<comment type="caution">
    <text evidence="1">The sequence shown here is derived from an EMBL/GenBank/DDBJ whole genome shotgun (WGS) entry which is preliminary data.</text>
</comment>
<evidence type="ECO:0000313" key="1">
    <source>
        <dbReference type="EMBL" id="MFF8280855.1"/>
    </source>
</evidence>
<protein>
    <submittedName>
        <fullName evidence="1">Uncharacterized protein</fullName>
    </submittedName>
</protein>
<evidence type="ECO:0000313" key="2">
    <source>
        <dbReference type="Proteomes" id="UP001603013"/>
    </source>
</evidence>
<proteinExistence type="predicted"/>
<dbReference type="RefSeq" id="WP_391937632.1">
    <property type="nucleotide sequence ID" value="NZ_JBIBSM010000026.1"/>
</dbReference>
<organism evidence="1 2">
    <name type="scientific">Streptomyces lateritius</name>
    <dbReference type="NCBI Taxonomy" id="67313"/>
    <lineage>
        <taxon>Bacteria</taxon>
        <taxon>Bacillati</taxon>
        <taxon>Actinomycetota</taxon>
        <taxon>Actinomycetes</taxon>
        <taxon>Kitasatosporales</taxon>
        <taxon>Streptomycetaceae</taxon>
        <taxon>Streptomyces</taxon>
    </lineage>
</organism>
<keyword evidence="2" id="KW-1185">Reference proteome</keyword>
<name>A0ABW6YMZ2_9ACTN</name>